<evidence type="ECO:0000256" key="5">
    <source>
        <dbReference type="ARBA" id="ARBA00023136"/>
    </source>
</evidence>
<feature type="transmembrane region" description="Helical" evidence="7">
    <location>
        <begin position="67"/>
        <end position="86"/>
    </location>
</feature>
<feature type="region of interest" description="Disordered" evidence="6">
    <location>
        <begin position="1"/>
        <end position="21"/>
    </location>
</feature>
<proteinExistence type="predicted"/>
<keyword evidence="5 7" id="KW-0472">Membrane</keyword>
<dbReference type="PIRSF" id="PIRSF006060">
    <property type="entry name" value="AA_transporter"/>
    <property type="match status" value="1"/>
</dbReference>
<feature type="transmembrane region" description="Helical" evidence="7">
    <location>
        <begin position="295"/>
        <end position="318"/>
    </location>
</feature>
<feature type="transmembrane region" description="Helical" evidence="7">
    <location>
        <begin position="36"/>
        <end position="61"/>
    </location>
</feature>
<feature type="transmembrane region" description="Helical" evidence="7">
    <location>
        <begin position="252"/>
        <end position="275"/>
    </location>
</feature>
<feature type="transmembrane region" description="Helical" evidence="7">
    <location>
        <begin position="357"/>
        <end position="375"/>
    </location>
</feature>
<keyword evidence="4 7" id="KW-1133">Transmembrane helix</keyword>
<feature type="transmembrane region" description="Helical" evidence="7">
    <location>
        <begin position="451"/>
        <end position="471"/>
    </location>
</feature>
<protein>
    <submittedName>
        <fullName evidence="8">Putative amino acid transporter</fullName>
    </submittedName>
</protein>
<dbReference type="InterPro" id="IPR002293">
    <property type="entry name" value="AA/rel_permease1"/>
</dbReference>
<accession>H5U6J9</accession>
<evidence type="ECO:0000256" key="2">
    <source>
        <dbReference type="ARBA" id="ARBA00022475"/>
    </source>
</evidence>
<comment type="caution">
    <text evidence="8">The sequence shown here is derived from an EMBL/GenBank/DDBJ whole genome shotgun (WGS) entry which is preliminary data.</text>
</comment>
<dbReference type="Gene3D" id="1.20.1740.10">
    <property type="entry name" value="Amino acid/polyamine transporter I"/>
    <property type="match status" value="1"/>
</dbReference>
<keyword evidence="3 7" id="KW-0812">Transmembrane</keyword>
<feature type="transmembrane region" description="Helical" evidence="7">
    <location>
        <begin position="418"/>
        <end position="439"/>
    </location>
</feature>
<reference evidence="8 9" key="1">
    <citation type="submission" date="2012-02" db="EMBL/GenBank/DDBJ databases">
        <title>Whole genome shotgun sequence of Gordonia sputi NBRC 100414.</title>
        <authorList>
            <person name="Yoshida I."/>
            <person name="Hosoyama A."/>
            <person name="Tsuchikane K."/>
            <person name="Katsumata H."/>
            <person name="Yamazaki S."/>
            <person name="Fujita N."/>
        </authorList>
    </citation>
    <scope>NUCLEOTIDE SEQUENCE [LARGE SCALE GENOMIC DNA]</scope>
    <source>
        <strain evidence="8 9">NBRC 100414</strain>
    </source>
</reference>
<feature type="transmembrane region" description="Helical" evidence="7">
    <location>
        <begin position="387"/>
        <end position="406"/>
    </location>
</feature>
<evidence type="ECO:0000256" key="7">
    <source>
        <dbReference type="SAM" id="Phobius"/>
    </source>
</evidence>
<evidence type="ECO:0000313" key="8">
    <source>
        <dbReference type="EMBL" id="GAB41357.1"/>
    </source>
</evidence>
<dbReference type="AlphaFoldDB" id="H5U6J9"/>
<feature type="transmembrane region" description="Helical" evidence="7">
    <location>
        <begin position="107"/>
        <end position="127"/>
    </location>
</feature>
<name>H5U6J9_9ACTN</name>
<comment type="subcellular location">
    <subcellularLocation>
        <location evidence="1">Cell membrane</location>
        <topology evidence="1">Multi-pass membrane protein</topology>
    </subcellularLocation>
</comment>
<feature type="transmembrane region" description="Helical" evidence="7">
    <location>
        <begin position="211"/>
        <end position="231"/>
    </location>
</feature>
<dbReference type="GO" id="GO:0022857">
    <property type="term" value="F:transmembrane transporter activity"/>
    <property type="evidence" value="ECO:0007669"/>
    <property type="project" value="InterPro"/>
</dbReference>
<dbReference type="PANTHER" id="PTHR42770">
    <property type="entry name" value="AMINO ACID TRANSPORTER-RELATED"/>
    <property type="match status" value="1"/>
</dbReference>
<dbReference type="eggNOG" id="COG0531">
    <property type="taxonomic scope" value="Bacteria"/>
</dbReference>
<dbReference type="Proteomes" id="UP000005845">
    <property type="component" value="Unassembled WGS sequence"/>
</dbReference>
<organism evidence="8 9">
    <name type="scientific">Gordonia sputi NBRC 100414</name>
    <dbReference type="NCBI Taxonomy" id="1089453"/>
    <lineage>
        <taxon>Bacteria</taxon>
        <taxon>Bacillati</taxon>
        <taxon>Actinomycetota</taxon>
        <taxon>Actinomycetes</taxon>
        <taxon>Mycobacteriales</taxon>
        <taxon>Gordoniaceae</taxon>
        <taxon>Gordonia</taxon>
    </lineage>
</organism>
<dbReference type="RefSeq" id="WP_005208719.1">
    <property type="nucleotide sequence ID" value="NZ_BAFC01000127.1"/>
</dbReference>
<dbReference type="InterPro" id="IPR050367">
    <property type="entry name" value="APC_superfamily"/>
</dbReference>
<evidence type="ECO:0000256" key="4">
    <source>
        <dbReference type="ARBA" id="ARBA00022989"/>
    </source>
</evidence>
<evidence type="ECO:0000256" key="3">
    <source>
        <dbReference type="ARBA" id="ARBA00022692"/>
    </source>
</evidence>
<keyword evidence="9" id="KW-1185">Reference proteome</keyword>
<feature type="transmembrane region" description="Helical" evidence="7">
    <location>
        <begin position="147"/>
        <end position="164"/>
    </location>
</feature>
<feature type="transmembrane region" description="Helical" evidence="7">
    <location>
        <begin position="176"/>
        <end position="199"/>
    </location>
</feature>
<evidence type="ECO:0000256" key="6">
    <source>
        <dbReference type="SAM" id="MobiDB-lite"/>
    </source>
</evidence>
<gene>
    <name evidence="8" type="ORF">GOSPT_129_00040</name>
</gene>
<dbReference type="GO" id="GO:0005886">
    <property type="term" value="C:plasma membrane"/>
    <property type="evidence" value="ECO:0007669"/>
    <property type="project" value="UniProtKB-SubCell"/>
</dbReference>
<dbReference type="PANTHER" id="PTHR42770:SF16">
    <property type="entry name" value="AMINO ACID PERMEASE"/>
    <property type="match status" value="1"/>
</dbReference>
<sequence length="495" mass="51384">MSTADPSRVATPPAAVDSPPPAGIDLKQDALGAPSIAFMVIAAAAPLTVMAGVAPLALAIGGVGAPVAYLAAGISFAVFAVAFMAMTRATGGKGAFYSYITLGLGRVAGLASGFLAVVSYNALQIGVYGLLAVQTHDAISRVLGVDIPWPVLALVAIAIVWFVGRRGIDVGARFLGVLLALETGILLVLAVAILVKGGAHGIEFSTFTPKAIFAPGMAGVLAFAFAAFMGFESTALYRSEARDPDRSIPRATYWAVGFMAIFYCFIVQAFGAAQVQQAAGDDVADLFFSAMTTYVGTWATDVMSLLIVTSALASQIAFHNAINRYTYALARDGALPRILDRTHPVYKSPSRAGNLQTILAAVVIAAFGLAGADPYYQLLLVLNTPGIVGIIALQVITSLAVVAYFVRKHYVGAERVGLIAGVLSTILLGLALLLLVANIKLLTNMGTAANAALVGSVGVVFLLGIVAALYFRARVPRTYARIGGLYDDPHASTER</sequence>
<evidence type="ECO:0000313" key="9">
    <source>
        <dbReference type="Proteomes" id="UP000005845"/>
    </source>
</evidence>
<dbReference type="Pfam" id="PF13520">
    <property type="entry name" value="AA_permease_2"/>
    <property type="match status" value="1"/>
</dbReference>
<dbReference type="EMBL" id="BAFC01000127">
    <property type="protein sequence ID" value="GAB41357.1"/>
    <property type="molecule type" value="Genomic_DNA"/>
</dbReference>
<keyword evidence="2" id="KW-1003">Cell membrane</keyword>
<evidence type="ECO:0000256" key="1">
    <source>
        <dbReference type="ARBA" id="ARBA00004651"/>
    </source>
</evidence>